<comment type="caution">
    <text evidence="1">The sequence shown here is derived from an EMBL/GenBank/DDBJ whole genome shotgun (WGS) entry which is preliminary data.</text>
</comment>
<dbReference type="Proteomes" id="UP000703269">
    <property type="component" value="Unassembled WGS sequence"/>
</dbReference>
<reference evidence="1 2" key="1">
    <citation type="submission" date="2021-08" db="EMBL/GenBank/DDBJ databases">
        <title>Draft Genome Sequence of Phanerochaete sordida strain YK-624.</title>
        <authorList>
            <person name="Mori T."/>
            <person name="Dohra H."/>
            <person name="Suzuki T."/>
            <person name="Kawagishi H."/>
            <person name="Hirai H."/>
        </authorList>
    </citation>
    <scope>NUCLEOTIDE SEQUENCE [LARGE SCALE GENOMIC DNA]</scope>
    <source>
        <strain evidence="1 2">YK-624</strain>
    </source>
</reference>
<sequence>MIRSLKPSQKLTKAADSLLLKKYTYDTTGEALLFRTKDTSNDKWVKAIRLEAPFIGKEFTDGVQIGRDPQGILYFNAIRDLDDGRKVKYKVQKKKHDSVDYVWIGFYSETETNCHAEFVAHDPTGAVKAADMDGYKAEGQWKDVDSMTTTAAVVDKRSDETKVTLSAPGICKKAKIPCGDKISGEFRVKGSLWFKNIKNVSDGKCASYNNDRIVFMKGELVSKDFTSFFIPYESASDDLHVTASNTIAFNAANIEWSDV</sequence>
<proteinExistence type="predicted"/>
<name>A0A9P3FXK4_9APHY</name>
<dbReference type="OrthoDB" id="2964870at2759"/>
<organism evidence="1 2">
    <name type="scientific">Phanerochaete sordida</name>
    <dbReference type="NCBI Taxonomy" id="48140"/>
    <lineage>
        <taxon>Eukaryota</taxon>
        <taxon>Fungi</taxon>
        <taxon>Dikarya</taxon>
        <taxon>Basidiomycota</taxon>
        <taxon>Agaricomycotina</taxon>
        <taxon>Agaricomycetes</taxon>
        <taxon>Polyporales</taxon>
        <taxon>Phanerochaetaceae</taxon>
        <taxon>Phanerochaete</taxon>
    </lineage>
</organism>
<gene>
    <name evidence="1" type="ORF">PsYK624_010850</name>
</gene>
<dbReference type="AlphaFoldDB" id="A0A9P3FXK4"/>
<accession>A0A9P3FXK4</accession>
<dbReference type="EMBL" id="BPQB01000001">
    <property type="protein sequence ID" value="GJE85008.1"/>
    <property type="molecule type" value="Genomic_DNA"/>
</dbReference>
<keyword evidence="2" id="KW-1185">Reference proteome</keyword>
<evidence type="ECO:0000313" key="1">
    <source>
        <dbReference type="EMBL" id="GJE85008.1"/>
    </source>
</evidence>
<evidence type="ECO:0000313" key="2">
    <source>
        <dbReference type="Proteomes" id="UP000703269"/>
    </source>
</evidence>
<protein>
    <submittedName>
        <fullName evidence="1">Uncharacterized protein</fullName>
    </submittedName>
</protein>